<evidence type="ECO:0000313" key="2">
    <source>
        <dbReference type="EMBL" id="MBC5682236.1"/>
    </source>
</evidence>
<evidence type="ECO:0000313" key="3">
    <source>
        <dbReference type="Proteomes" id="UP000631576"/>
    </source>
</evidence>
<protein>
    <recommendedName>
        <fullName evidence="1">Exonuclease domain-containing protein</fullName>
    </recommendedName>
</protein>
<dbReference type="InterPro" id="IPR012337">
    <property type="entry name" value="RNaseH-like_sf"/>
</dbReference>
<dbReference type="RefSeq" id="WP_186864366.1">
    <property type="nucleotide sequence ID" value="NZ_JACOPE010000001.1"/>
</dbReference>
<dbReference type="InterPro" id="IPR036397">
    <property type="entry name" value="RNaseH_sf"/>
</dbReference>
<evidence type="ECO:0000259" key="1">
    <source>
        <dbReference type="Pfam" id="PF00929"/>
    </source>
</evidence>
<dbReference type="Pfam" id="PF00929">
    <property type="entry name" value="RNase_T"/>
    <property type="match status" value="1"/>
</dbReference>
<gene>
    <name evidence="2" type="ORF">H8S40_01330</name>
</gene>
<comment type="caution">
    <text evidence="2">The sequence shown here is derived from an EMBL/GenBank/DDBJ whole genome shotgun (WGS) entry which is preliminary data.</text>
</comment>
<name>A0ABR7G605_9FIRM</name>
<organism evidence="2 3">
    <name type="scientific">Ruminococcus hominis</name>
    <dbReference type="NCBI Taxonomy" id="2763065"/>
    <lineage>
        <taxon>Bacteria</taxon>
        <taxon>Bacillati</taxon>
        <taxon>Bacillota</taxon>
        <taxon>Clostridia</taxon>
        <taxon>Eubacteriales</taxon>
        <taxon>Oscillospiraceae</taxon>
        <taxon>Ruminococcus</taxon>
    </lineage>
</organism>
<feature type="domain" description="Exonuclease" evidence="1">
    <location>
        <begin position="35"/>
        <end position="196"/>
    </location>
</feature>
<proteinExistence type="predicted"/>
<accession>A0ABR7G605</accession>
<dbReference type="Proteomes" id="UP000631576">
    <property type="component" value="Unassembled WGS sequence"/>
</dbReference>
<keyword evidence="3" id="KW-1185">Reference proteome</keyword>
<dbReference type="EMBL" id="JACOPE010000001">
    <property type="protein sequence ID" value="MBC5682236.1"/>
    <property type="molecule type" value="Genomic_DNA"/>
</dbReference>
<dbReference type="Gene3D" id="3.30.420.10">
    <property type="entry name" value="Ribonuclease H-like superfamily/Ribonuclease H"/>
    <property type="match status" value="1"/>
</dbReference>
<dbReference type="SUPFAM" id="SSF53098">
    <property type="entry name" value="Ribonuclease H-like"/>
    <property type="match status" value="1"/>
</dbReference>
<sequence>MENTKKKYRKKTNKKEQAKETLVVRDILKEETVAFLDTEFLTSQRKGGAPSKLVSIGFVICRKDFKEVDRFHSYIYMDDELHNRFREVTGITEEDLLNAPEYEMVMEEAAQRMAIWNVTRIFVWGPDQTVIQRDLQAYRGDISKRARKSVNRMIRMIKDIEGIYSKKLKIHNIGIANLKLLCGLGSEVSHDALDDSIDLKEVVQYLDTKGCPDYMVQAMKTYLSDKELYCRYRRFHEKWDEVPGNLLEKSKELLLELEKINSMEAKALRDDIHVICTGKDTIFPTPEEYLEQELL</sequence>
<dbReference type="InterPro" id="IPR013520">
    <property type="entry name" value="Ribonucl_H"/>
</dbReference>
<reference evidence="2 3" key="1">
    <citation type="submission" date="2020-08" db="EMBL/GenBank/DDBJ databases">
        <title>Genome public.</title>
        <authorList>
            <person name="Liu C."/>
            <person name="Sun Q."/>
        </authorList>
    </citation>
    <scope>NUCLEOTIDE SEQUENCE [LARGE SCALE GENOMIC DNA]</scope>
    <source>
        <strain evidence="2 3">NSJ-13</strain>
    </source>
</reference>